<dbReference type="GO" id="GO:0005886">
    <property type="term" value="C:plasma membrane"/>
    <property type="evidence" value="ECO:0007669"/>
    <property type="project" value="TreeGrafter"/>
</dbReference>
<dbReference type="Proteomes" id="UP000093053">
    <property type="component" value="Chromosome"/>
</dbReference>
<keyword evidence="1" id="KW-0472">Membrane</keyword>
<reference evidence="2 3" key="1">
    <citation type="submission" date="2016-07" db="EMBL/GenBank/DDBJ databases">
        <title>Complete genome sequence of the Lentzea guizhouensis DHS C013.</title>
        <authorList>
            <person name="Cao C."/>
        </authorList>
    </citation>
    <scope>NUCLEOTIDE SEQUENCE [LARGE SCALE GENOMIC DNA]</scope>
    <source>
        <strain evidence="2 3">DHS C013</strain>
    </source>
</reference>
<evidence type="ECO:0000313" key="3">
    <source>
        <dbReference type="Proteomes" id="UP000093053"/>
    </source>
</evidence>
<feature type="transmembrane region" description="Helical" evidence="1">
    <location>
        <begin position="23"/>
        <end position="45"/>
    </location>
</feature>
<dbReference type="STRING" id="1586287.BBK82_32990"/>
<sequence length="208" mass="20808">MSGVGAGIALSGVLVLLDDHWQASWWLAAVASALLTAIAWPLRPVPRPRAGTGRGSFAGLFVGYTLEGVGYIVAGTFLVAAAGPLGSTAWVLTGLAAAASPFLLTRLDQRRALVGALLLQAAGIALPAVSTAPVATIVAFVLFGATFLGIATTALNLGATRHPNAAALLTAGYSADQVAGPLLATPLLSHDYRAAMPFGAATVLAAAV</sequence>
<dbReference type="OrthoDB" id="9797953at2"/>
<feature type="transmembrane region" description="Helical" evidence="1">
    <location>
        <begin position="57"/>
        <end position="81"/>
    </location>
</feature>
<name>A0A1B2HR22_9PSEU</name>
<evidence type="ECO:0000313" key="2">
    <source>
        <dbReference type="EMBL" id="ANZ40135.1"/>
    </source>
</evidence>
<feature type="transmembrane region" description="Helical" evidence="1">
    <location>
        <begin position="112"/>
        <end position="129"/>
    </location>
</feature>
<protein>
    <submittedName>
        <fullName evidence="2">Uncharacterized protein</fullName>
    </submittedName>
</protein>
<dbReference type="EMBL" id="CP016793">
    <property type="protein sequence ID" value="ANZ40135.1"/>
    <property type="molecule type" value="Genomic_DNA"/>
</dbReference>
<accession>A0A1B2HR22</accession>
<organism evidence="2 3">
    <name type="scientific">Lentzea guizhouensis</name>
    <dbReference type="NCBI Taxonomy" id="1586287"/>
    <lineage>
        <taxon>Bacteria</taxon>
        <taxon>Bacillati</taxon>
        <taxon>Actinomycetota</taxon>
        <taxon>Actinomycetes</taxon>
        <taxon>Pseudonocardiales</taxon>
        <taxon>Pseudonocardiaceae</taxon>
        <taxon>Lentzea</taxon>
    </lineage>
</organism>
<keyword evidence="1" id="KW-0812">Transmembrane</keyword>
<proteinExistence type="predicted"/>
<dbReference type="InterPro" id="IPR010645">
    <property type="entry name" value="MFS_4"/>
</dbReference>
<dbReference type="Pfam" id="PF06779">
    <property type="entry name" value="MFS_4"/>
    <property type="match status" value="1"/>
</dbReference>
<dbReference type="Gene3D" id="1.20.1250.20">
    <property type="entry name" value="MFS general substrate transporter like domains"/>
    <property type="match status" value="1"/>
</dbReference>
<feature type="transmembrane region" description="Helical" evidence="1">
    <location>
        <begin position="135"/>
        <end position="157"/>
    </location>
</feature>
<dbReference type="PANTHER" id="PTHR23537">
    <property type="match status" value="1"/>
</dbReference>
<dbReference type="PANTHER" id="PTHR23537:SF1">
    <property type="entry name" value="SUGAR TRANSPORTER"/>
    <property type="match status" value="1"/>
</dbReference>
<feature type="transmembrane region" description="Helical" evidence="1">
    <location>
        <begin position="87"/>
        <end position="105"/>
    </location>
</feature>
<dbReference type="InterPro" id="IPR036259">
    <property type="entry name" value="MFS_trans_sf"/>
</dbReference>
<keyword evidence="3" id="KW-1185">Reference proteome</keyword>
<evidence type="ECO:0000256" key="1">
    <source>
        <dbReference type="SAM" id="Phobius"/>
    </source>
</evidence>
<dbReference type="SUPFAM" id="SSF103473">
    <property type="entry name" value="MFS general substrate transporter"/>
    <property type="match status" value="1"/>
</dbReference>
<gene>
    <name evidence="2" type="ORF">BBK82_32990</name>
</gene>
<keyword evidence="1" id="KW-1133">Transmembrane helix</keyword>
<dbReference type="AlphaFoldDB" id="A0A1B2HR22"/>
<dbReference type="KEGG" id="led:BBK82_32990"/>